<dbReference type="EMBL" id="CP019630">
    <property type="protein sequence ID" value="AQQ02415.1"/>
    <property type="molecule type" value="Genomic_DNA"/>
</dbReference>
<dbReference type="RefSeq" id="WP_077290201.1">
    <property type="nucleotide sequence ID" value="NZ_CP019630.1"/>
</dbReference>
<evidence type="ECO:0000313" key="2">
    <source>
        <dbReference type="Proteomes" id="UP000188174"/>
    </source>
</evidence>
<evidence type="ECO:0000313" key="1">
    <source>
        <dbReference type="EMBL" id="AQQ02415.1"/>
    </source>
</evidence>
<keyword evidence="2" id="KW-1185">Reference proteome</keyword>
<gene>
    <name evidence="1" type="ORF">B0E33_01420</name>
</gene>
<evidence type="ECO:0008006" key="3">
    <source>
        <dbReference type="Google" id="ProtNLM"/>
    </source>
</evidence>
<accession>A0ABM6HWL0</accession>
<sequence length="321" mass="36486">MAAIPQRRSPTIDAIYQVYEQREAEREGERDFIGIYDIGHVCRRRPWYAFRWAHEPERKTGERLREFRLIQLHRKQVIADLKALGLDVTDVTYDGFYLKFDLVGDHVRTENLITATGVIEAPKARHVVEIHSLRSKDYKTVISKGLKEGKPDRYVKLQLSMHGAAIDRGLYVAEERETGQIHIERVHYDPVFSGERMAQAENIVRNNHAPPKLHEDPMHKMAFKCGSCPAYGVCHGGAWPRTNCRTCLHSTPSMDGDGGWHCGRHGHFLTTEDQKTGCPNHLFIPDLVPGKQIDADPEAETVTYLLPSGQEWTDGTGKAVR</sequence>
<dbReference type="Proteomes" id="UP000188174">
    <property type="component" value="Chromosome"/>
</dbReference>
<dbReference type="InterPro" id="IPR011604">
    <property type="entry name" value="PDDEXK-like_dom_sf"/>
</dbReference>
<reference evidence="1 2" key="1">
    <citation type="submission" date="2017-02" db="EMBL/GenBank/DDBJ databases">
        <authorList>
            <person name="Jeong S."/>
        </authorList>
    </citation>
    <scope>NUCLEOTIDE SEQUENCE [LARGE SCALE GENOMIC DNA]</scope>
    <source>
        <strain evidence="1 2">RMAR6-6</strain>
    </source>
</reference>
<protein>
    <recommendedName>
        <fullName evidence="3">PD-(D/E)XK nuclease superfamily protein</fullName>
    </recommendedName>
</protein>
<name>A0ABM6HWL0_9HYPH</name>
<organism evidence="1 2">
    <name type="scientific">Roseibium algicola</name>
    <dbReference type="NCBI Taxonomy" id="2857014"/>
    <lineage>
        <taxon>Bacteria</taxon>
        <taxon>Pseudomonadati</taxon>
        <taxon>Pseudomonadota</taxon>
        <taxon>Alphaproteobacteria</taxon>
        <taxon>Hyphomicrobiales</taxon>
        <taxon>Stappiaceae</taxon>
        <taxon>Roseibium</taxon>
    </lineage>
</organism>
<proteinExistence type="predicted"/>
<dbReference type="Gene3D" id="3.90.320.10">
    <property type="match status" value="1"/>
</dbReference>